<reference evidence="1" key="1">
    <citation type="journal article" date="2021" name="Proc. Natl. Acad. Sci. U.S.A.">
        <title>A Catalog of Tens of Thousands of Viruses from Human Metagenomes Reveals Hidden Associations with Chronic Diseases.</title>
        <authorList>
            <person name="Tisza M.J."/>
            <person name="Buck C.B."/>
        </authorList>
    </citation>
    <scope>NUCLEOTIDE SEQUENCE</scope>
    <source>
        <strain evidence="1">CtB3C22</strain>
    </source>
</reference>
<evidence type="ECO:0000313" key="1">
    <source>
        <dbReference type="EMBL" id="DAE23088.1"/>
    </source>
</evidence>
<accession>A0A8S5QVK4</accession>
<name>A0A8S5QVK4_9CAUD</name>
<dbReference type="EMBL" id="BK015746">
    <property type="protein sequence ID" value="DAE23088.1"/>
    <property type="molecule type" value="Genomic_DNA"/>
</dbReference>
<protein>
    <submittedName>
        <fullName evidence="1">Uncharacterized protein</fullName>
    </submittedName>
</protein>
<proteinExistence type="predicted"/>
<sequence>MIVANGTIQIKTTTGGGVVHGIPQPVVEAWSEPIPCNISKSRDDHRGTYIDGAFKQVQATILIEPQDFTAKRIKVTDNRSQELGEFEVQSVTFLEATQALQITV</sequence>
<organism evidence="1">
    <name type="scientific">Myoviridae sp. ctB3C22</name>
    <dbReference type="NCBI Taxonomy" id="2826629"/>
    <lineage>
        <taxon>Viruses</taxon>
        <taxon>Duplodnaviria</taxon>
        <taxon>Heunggongvirae</taxon>
        <taxon>Uroviricota</taxon>
        <taxon>Caudoviricetes</taxon>
    </lineage>
</organism>